<evidence type="ECO:0000313" key="1">
    <source>
        <dbReference type="EMBL" id="KPQ41119.1"/>
    </source>
</evidence>
<reference evidence="1 2" key="1">
    <citation type="submission" date="2015-09" db="EMBL/GenBank/DDBJ databases">
        <title>A metagenomics-based metabolic model of nitrate-dependent anaerobic oxidation of methane by Methanoperedens-like archaea.</title>
        <authorList>
            <person name="Arshad A."/>
            <person name="Speth D.R."/>
            <person name="De Graaf R.M."/>
            <person name="Op Den Camp H.J."/>
            <person name="Jetten M.S."/>
            <person name="Welte C.U."/>
        </authorList>
    </citation>
    <scope>NUCLEOTIDE SEQUENCE [LARGE SCALE GENOMIC DNA]</scope>
</reference>
<dbReference type="Pfam" id="PF05753">
    <property type="entry name" value="TRAP_beta"/>
    <property type="match status" value="1"/>
</dbReference>
<proteinExistence type="predicted"/>
<sequence length="144" mass="16278">MKTGDSVNITLEFENPFNKSIPIKIQDNNILGNNGLEIQCYEYTLPNNPHTGVSYDFPIQAYSAGEFTLDPATVTYTNPETGTEESVTSGPVRVSIKQGGNNRAAAGYYQDIQLRRCEHAKHFYIIKQLNFNFDKQWQPADRPE</sequence>
<name>A0A0P8C3J5_9EURY</name>
<protein>
    <submittedName>
        <fullName evidence="1">Uncharacterized protein</fullName>
    </submittedName>
</protein>
<accession>A0A0P8C3J5</accession>
<dbReference type="AlphaFoldDB" id="A0A0P8C3J5"/>
<dbReference type="Proteomes" id="UP000050360">
    <property type="component" value="Unassembled WGS sequence"/>
</dbReference>
<comment type="caution">
    <text evidence="1">The sequence shown here is derived from an EMBL/GenBank/DDBJ whole genome shotgun (WGS) entry which is preliminary data.</text>
</comment>
<dbReference type="EMBL" id="LKCM01000433">
    <property type="protein sequence ID" value="KPQ41119.1"/>
    <property type="molecule type" value="Genomic_DNA"/>
</dbReference>
<organism evidence="1 2">
    <name type="scientific">Candidatus Methanoperedens nitratireducens</name>
    <dbReference type="NCBI Taxonomy" id="1392998"/>
    <lineage>
        <taxon>Archaea</taxon>
        <taxon>Methanobacteriati</taxon>
        <taxon>Methanobacteriota</taxon>
        <taxon>Stenosarchaea group</taxon>
        <taxon>Methanomicrobia</taxon>
        <taxon>Methanosarcinales</taxon>
        <taxon>ANME-2 cluster</taxon>
        <taxon>Candidatus Methanoperedentaceae</taxon>
        <taxon>Candidatus Methanoperedens</taxon>
    </lineage>
</organism>
<gene>
    <name evidence="1" type="ORF">MPEBLZ_04329</name>
</gene>
<evidence type="ECO:0000313" key="2">
    <source>
        <dbReference type="Proteomes" id="UP000050360"/>
    </source>
</evidence>